<dbReference type="Proteomes" id="UP000183047">
    <property type="component" value="Unassembled WGS sequence"/>
</dbReference>
<proteinExistence type="predicted"/>
<reference evidence="3" key="1">
    <citation type="submission" date="2016-10" db="EMBL/GenBank/DDBJ databases">
        <authorList>
            <person name="Varghese N."/>
            <person name="Submissions S."/>
        </authorList>
    </citation>
    <scope>NUCLEOTIDE SEQUENCE [LARGE SCALE GENOMIC DNA]</scope>
    <source>
        <strain evidence="3">XBD2006</strain>
    </source>
</reference>
<dbReference type="AlphaFoldDB" id="A0A1G5AFM1"/>
<gene>
    <name evidence="2" type="ORF">SAMN02910451_00206</name>
</gene>
<dbReference type="EMBL" id="FMUR01000003">
    <property type="protein sequence ID" value="SCX76665.1"/>
    <property type="molecule type" value="Genomic_DNA"/>
</dbReference>
<keyword evidence="1" id="KW-1133">Transmembrane helix</keyword>
<protein>
    <recommendedName>
        <fullName evidence="4">ABC-2 family transporter protein</fullName>
    </recommendedName>
</protein>
<evidence type="ECO:0000256" key="1">
    <source>
        <dbReference type="SAM" id="Phobius"/>
    </source>
</evidence>
<dbReference type="RefSeq" id="WP_074461049.1">
    <property type="nucleotide sequence ID" value="NZ_FMUR01000003.1"/>
</dbReference>
<feature type="transmembrane region" description="Helical" evidence="1">
    <location>
        <begin position="48"/>
        <end position="70"/>
    </location>
</feature>
<feature type="transmembrane region" description="Helical" evidence="1">
    <location>
        <begin position="112"/>
        <end position="132"/>
    </location>
</feature>
<evidence type="ECO:0000313" key="3">
    <source>
        <dbReference type="Proteomes" id="UP000183047"/>
    </source>
</evidence>
<accession>A0A1G5AFM1</accession>
<evidence type="ECO:0000313" key="2">
    <source>
        <dbReference type="EMBL" id="SCX76665.1"/>
    </source>
</evidence>
<keyword evidence="3" id="KW-1185">Reference proteome</keyword>
<feature type="transmembrane region" description="Helical" evidence="1">
    <location>
        <begin position="178"/>
        <end position="201"/>
    </location>
</feature>
<name>A0A1G5AFM1_9FIRM</name>
<evidence type="ECO:0008006" key="4">
    <source>
        <dbReference type="Google" id="ProtNLM"/>
    </source>
</evidence>
<organism evidence="2 3">
    <name type="scientific">Butyrivibrio hungatei</name>
    <dbReference type="NCBI Taxonomy" id="185008"/>
    <lineage>
        <taxon>Bacteria</taxon>
        <taxon>Bacillati</taxon>
        <taxon>Bacillota</taxon>
        <taxon>Clostridia</taxon>
        <taxon>Lachnospirales</taxon>
        <taxon>Lachnospiraceae</taxon>
        <taxon>Butyrivibrio</taxon>
    </lineage>
</organism>
<keyword evidence="1" id="KW-0472">Membrane</keyword>
<feature type="transmembrane region" description="Helical" evidence="1">
    <location>
        <begin position="21"/>
        <end position="42"/>
    </location>
</feature>
<feature type="transmembrane region" description="Helical" evidence="1">
    <location>
        <begin position="139"/>
        <end position="158"/>
    </location>
</feature>
<keyword evidence="1" id="KW-0812">Transmembrane</keyword>
<sequence length="216" mass="23992">MKKEIRKIITIIKAAPNLKANTISSIITLCVGMILLAKQGFLTGTGKILFITCTTFIQQAIMLSSGSGLIQSSSSAKRMQTFYPCIIQFPFSILMYTIIAFHSIYIDTTFDISWSCWFIILYSILIAGLEIMPHVNYKYFGFGFICTMLIIIPYAVIICNFEKHNMLHLPSSLALTNAVIIGYLIVITGSLLSILIANLLYKSPISAHVMKANTKA</sequence>
<feature type="transmembrane region" description="Helical" evidence="1">
    <location>
        <begin position="82"/>
        <end position="106"/>
    </location>
</feature>